<dbReference type="InterPro" id="IPR002052">
    <property type="entry name" value="DNA_methylase_N6_adenine_CS"/>
</dbReference>
<dbReference type="InterPro" id="IPR050320">
    <property type="entry name" value="N5-glutamine_MTase"/>
</dbReference>
<dbReference type="SUPFAM" id="SSF53335">
    <property type="entry name" value="S-adenosyl-L-methionine-dependent methyltransferases"/>
    <property type="match status" value="1"/>
</dbReference>
<sequence length="232" mass="27345">MDNCPKEYKRGFKRFLGCKVDLSQKPMIPRLETEFWLKKAIKTINQEKKRVVCLDIFAGSGCIGIAVLKNCSELCQRMDFVDIVKDFLKQIKINLDINKISPGKYKIIHSDIFKSIKGELALHRTEGSGAGYDYIFANPPYVGLDKRHLVQESVLDWEPMIAIFGGEDGLFYIRKFLKDARKHLKRGGKIYLEFDHMRKKETEELLRQLKYKNYKFHKDQFGKWRWVVIRQF</sequence>
<accession>A0A1G2F427</accession>
<dbReference type="STRING" id="1801990.A2V69_03680"/>
<dbReference type="AlphaFoldDB" id="A0A1G2F427"/>
<dbReference type="PANTHER" id="PTHR18895:SF74">
    <property type="entry name" value="MTRF1L RELEASE FACTOR GLUTAMINE METHYLTRANSFERASE"/>
    <property type="match status" value="1"/>
</dbReference>
<keyword evidence="2" id="KW-0808">Transferase</keyword>
<dbReference type="NCBIfam" id="TIGR00536">
    <property type="entry name" value="hemK_fam"/>
    <property type="match status" value="1"/>
</dbReference>
<dbReference type="CDD" id="cd02440">
    <property type="entry name" value="AdoMet_MTases"/>
    <property type="match status" value="1"/>
</dbReference>
<reference evidence="4 5" key="1">
    <citation type="journal article" date="2016" name="Nat. Commun.">
        <title>Thousands of microbial genomes shed light on interconnected biogeochemical processes in an aquifer system.</title>
        <authorList>
            <person name="Anantharaman K."/>
            <person name="Brown C.T."/>
            <person name="Hug L.A."/>
            <person name="Sharon I."/>
            <person name="Castelle C.J."/>
            <person name="Probst A.J."/>
            <person name="Thomas B.C."/>
            <person name="Singh A."/>
            <person name="Wilkins M.J."/>
            <person name="Karaoz U."/>
            <person name="Brodie E.L."/>
            <person name="Williams K.H."/>
            <person name="Hubbard S.S."/>
            <person name="Banfield J.F."/>
        </authorList>
    </citation>
    <scope>NUCLEOTIDE SEQUENCE [LARGE SCALE GENOMIC DNA]</scope>
</reference>
<evidence type="ECO:0008006" key="6">
    <source>
        <dbReference type="Google" id="ProtNLM"/>
    </source>
</evidence>
<protein>
    <recommendedName>
        <fullName evidence="6">Methyltransferase small domain-containing protein</fullName>
    </recommendedName>
</protein>
<dbReference type="Proteomes" id="UP000177810">
    <property type="component" value="Unassembled WGS sequence"/>
</dbReference>
<dbReference type="GO" id="GO:0008276">
    <property type="term" value="F:protein methyltransferase activity"/>
    <property type="evidence" value="ECO:0007669"/>
    <property type="project" value="InterPro"/>
</dbReference>
<evidence type="ECO:0000256" key="3">
    <source>
        <dbReference type="ARBA" id="ARBA00022691"/>
    </source>
</evidence>
<dbReference type="EMBL" id="MHMT01000015">
    <property type="protein sequence ID" value="OGZ32687.1"/>
    <property type="molecule type" value="Genomic_DNA"/>
</dbReference>
<dbReference type="GO" id="GO:0032259">
    <property type="term" value="P:methylation"/>
    <property type="evidence" value="ECO:0007669"/>
    <property type="project" value="UniProtKB-KW"/>
</dbReference>
<evidence type="ECO:0000256" key="2">
    <source>
        <dbReference type="ARBA" id="ARBA00022679"/>
    </source>
</evidence>
<comment type="caution">
    <text evidence="4">The sequence shown here is derived from an EMBL/GenBank/DDBJ whole genome shotgun (WGS) entry which is preliminary data.</text>
</comment>
<dbReference type="InterPro" id="IPR029063">
    <property type="entry name" value="SAM-dependent_MTases_sf"/>
</dbReference>
<proteinExistence type="predicted"/>
<organism evidence="4 5">
    <name type="scientific">Candidatus Portnoybacteria bacterium RBG_13_40_8</name>
    <dbReference type="NCBI Taxonomy" id="1801990"/>
    <lineage>
        <taxon>Bacteria</taxon>
        <taxon>Candidatus Portnoyibacteriota</taxon>
    </lineage>
</organism>
<dbReference type="InterPro" id="IPR004556">
    <property type="entry name" value="HemK-like"/>
</dbReference>
<dbReference type="Gene3D" id="3.40.50.150">
    <property type="entry name" value="Vaccinia Virus protein VP39"/>
    <property type="match status" value="1"/>
</dbReference>
<dbReference type="PROSITE" id="PS00092">
    <property type="entry name" value="N6_MTASE"/>
    <property type="match status" value="1"/>
</dbReference>
<dbReference type="Pfam" id="PF03602">
    <property type="entry name" value="Cons_hypoth95"/>
    <property type="match status" value="1"/>
</dbReference>
<name>A0A1G2F427_9BACT</name>
<dbReference type="GO" id="GO:0003676">
    <property type="term" value="F:nucleic acid binding"/>
    <property type="evidence" value="ECO:0007669"/>
    <property type="project" value="InterPro"/>
</dbReference>
<evidence type="ECO:0000313" key="4">
    <source>
        <dbReference type="EMBL" id="OGZ32687.1"/>
    </source>
</evidence>
<evidence type="ECO:0000313" key="5">
    <source>
        <dbReference type="Proteomes" id="UP000177810"/>
    </source>
</evidence>
<keyword evidence="1" id="KW-0489">Methyltransferase</keyword>
<keyword evidence="3" id="KW-0949">S-adenosyl-L-methionine</keyword>
<dbReference type="PANTHER" id="PTHR18895">
    <property type="entry name" value="HEMK METHYLTRANSFERASE"/>
    <property type="match status" value="1"/>
</dbReference>
<gene>
    <name evidence="4" type="ORF">A2V69_03680</name>
</gene>
<evidence type="ECO:0000256" key="1">
    <source>
        <dbReference type="ARBA" id="ARBA00022603"/>
    </source>
</evidence>